<organism evidence="2 3">
    <name type="scientific">Euplotes crassus</name>
    <dbReference type="NCBI Taxonomy" id="5936"/>
    <lineage>
        <taxon>Eukaryota</taxon>
        <taxon>Sar</taxon>
        <taxon>Alveolata</taxon>
        <taxon>Ciliophora</taxon>
        <taxon>Intramacronucleata</taxon>
        <taxon>Spirotrichea</taxon>
        <taxon>Hypotrichia</taxon>
        <taxon>Euplotida</taxon>
        <taxon>Euplotidae</taxon>
        <taxon>Moneuplotes</taxon>
    </lineage>
</organism>
<keyword evidence="3" id="KW-1185">Reference proteome</keyword>
<gene>
    <name evidence="2" type="ORF">ECRASSUSDP1_LOCUS25882</name>
</gene>
<feature type="region of interest" description="Disordered" evidence="1">
    <location>
        <begin position="511"/>
        <end position="561"/>
    </location>
</feature>
<feature type="compositionally biased region" description="Basic residues" evidence="1">
    <location>
        <begin position="540"/>
        <end position="552"/>
    </location>
</feature>
<name>A0AAD1Y481_EUPCR</name>
<feature type="region of interest" description="Disordered" evidence="1">
    <location>
        <begin position="347"/>
        <end position="389"/>
    </location>
</feature>
<dbReference type="EMBL" id="CAMPGE010026685">
    <property type="protein sequence ID" value="CAI2384357.1"/>
    <property type="molecule type" value="Genomic_DNA"/>
</dbReference>
<comment type="caution">
    <text evidence="2">The sequence shown here is derived from an EMBL/GenBank/DDBJ whole genome shotgun (WGS) entry which is preliminary data.</text>
</comment>
<evidence type="ECO:0000313" key="3">
    <source>
        <dbReference type="Proteomes" id="UP001295684"/>
    </source>
</evidence>
<evidence type="ECO:0000256" key="1">
    <source>
        <dbReference type="SAM" id="MobiDB-lite"/>
    </source>
</evidence>
<feature type="region of interest" description="Disordered" evidence="1">
    <location>
        <begin position="444"/>
        <end position="463"/>
    </location>
</feature>
<sequence>MNTVRGNVGQVDCRSAVLSTFEKERNRVSETPHPIYLRTRRCRKKKSTQLVKKQKIKFDISKVDESIIEEHFKKISQQPKEEKTEFGKIEAMFKNHELLPSKQIQEKLQRLLYPYNKNSNIQRSMSFDYLDFTRQPENGENSRNYYNHQNPRQISKTVNQVSCPASKSQSVSWKKISDFICNEKRDFRKSLRSLNKARYKEYEEAFQTMMSLKPEWNVYKSQIWRMVQAIDRNKVSNSRRNGIFNKDNKKADIKTQDSYLGRSSSSLMSIPESSHEEGERKEIDEEFTLDDRIITKVVLVLKEISDRKRSESSHSDSTNSDRYSEDYEANYNYFTWFLKNNLKKSRRKYTPKHNISRSTGSHPRPPTTHPTTPLTHLFPSPKPPTSKPQSCTNLLPLQSSFPPQIPPKPLTSHKTLHKFNLSHHKNSPKDQRISIKTSNKYLTTTTRDNSTCGKEPVRRKGGKKEVMEKWGMGSRRSLQDYVNRVRSKNFGMINTCDPAFKDHLSSARCLSGSHKSSETASSLMSKPQLRTPKVLERQYRNHHLKSPRKRKNLALLSPQRRVQKKQRKCFDVGDLVYMKNLTTRNKE</sequence>
<evidence type="ECO:0000313" key="2">
    <source>
        <dbReference type="EMBL" id="CAI2384357.1"/>
    </source>
</evidence>
<protein>
    <submittedName>
        <fullName evidence="2">Uncharacterized protein</fullName>
    </submittedName>
</protein>
<feature type="region of interest" description="Disordered" evidence="1">
    <location>
        <begin position="260"/>
        <end position="283"/>
    </location>
</feature>
<proteinExistence type="predicted"/>
<feature type="compositionally biased region" description="Low complexity" evidence="1">
    <location>
        <begin position="260"/>
        <end position="272"/>
    </location>
</feature>
<feature type="compositionally biased region" description="Basic and acidic residues" evidence="1">
    <location>
        <begin position="273"/>
        <end position="283"/>
    </location>
</feature>
<accession>A0AAD1Y481</accession>
<reference evidence="2" key="1">
    <citation type="submission" date="2023-07" db="EMBL/GenBank/DDBJ databases">
        <authorList>
            <consortium name="AG Swart"/>
            <person name="Singh M."/>
            <person name="Singh A."/>
            <person name="Seah K."/>
            <person name="Emmerich C."/>
        </authorList>
    </citation>
    <scope>NUCLEOTIDE SEQUENCE</scope>
    <source>
        <strain evidence="2">DP1</strain>
    </source>
</reference>
<dbReference type="AlphaFoldDB" id="A0AAD1Y481"/>
<feature type="compositionally biased region" description="Low complexity" evidence="1">
    <location>
        <begin position="369"/>
        <end position="379"/>
    </location>
</feature>
<dbReference type="Proteomes" id="UP001295684">
    <property type="component" value="Unassembled WGS sequence"/>
</dbReference>